<feature type="region of interest" description="Disordered" evidence="1">
    <location>
        <begin position="1"/>
        <end position="67"/>
    </location>
</feature>
<evidence type="ECO:0000256" key="1">
    <source>
        <dbReference type="SAM" id="MobiDB-lite"/>
    </source>
</evidence>
<reference evidence="3 4" key="1">
    <citation type="submission" date="2024-10" db="EMBL/GenBank/DDBJ databases">
        <title>The Natural Products Discovery Center: Release of the First 8490 Sequenced Strains for Exploring Actinobacteria Biosynthetic Diversity.</title>
        <authorList>
            <person name="Kalkreuter E."/>
            <person name="Kautsar S.A."/>
            <person name="Yang D."/>
            <person name="Bader C.D."/>
            <person name="Teijaro C.N."/>
            <person name="Fluegel L."/>
            <person name="Davis C.M."/>
            <person name="Simpson J.R."/>
            <person name="Lauterbach L."/>
            <person name="Steele A.D."/>
            <person name="Gui C."/>
            <person name="Meng S."/>
            <person name="Li G."/>
            <person name="Viehrig K."/>
            <person name="Ye F."/>
            <person name="Su P."/>
            <person name="Kiefer A.F."/>
            <person name="Nichols A."/>
            <person name="Cepeda A.J."/>
            <person name="Yan W."/>
            <person name="Fan B."/>
            <person name="Jiang Y."/>
            <person name="Adhikari A."/>
            <person name="Zheng C.-J."/>
            <person name="Schuster L."/>
            <person name="Cowan T.M."/>
            <person name="Smanski M.J."/>
            <person name="Chevrette M.G."/>
            <person name="De Carvalho L.P.S."/>
            <person name="Shen B."/>
        </authorList>
    </citation>
    <scope>NUCLEOTIDE SEQUENCE [LARGE SCALE GENOMIC DNA]</scope>
    <source>
        <strain evidence="3 4">NPDC003029</strain>
    </source>
</reference>
<dbReference type="Proteomes" id="UP001601976">
    <property type="component" value="Unassembled WGS sequence"/>
</dbReference>
<feature type="compositionally biased region" description="Low complexity" evidence="1">
    <location>
        <begin position="136"/>
        <end position="160"/>
    </location>
</feature>
<keyword evidence="2" id="KW-0812">Transmembrane</keyword>
<dbReference type="EMBL" id="JBIAPK010000007">
    <property type="protein sequence ID" value="MFF3341724.1"/>
    <property type="molecule type" value="Genomic_DNA"/>
</dbReference>
<proteinExistence type="predicted"/>
<name>A0ABW6RJJ8_9ACTN</name>
<keyword evidence="2" id="KW-1133">Transmembrane helix</keyword>
<sequence>MAGPYWNAETQRWESGDEGTPAPPVSPPPLPPLPSVPPPPTDPLAPSYGPPSYDGGPGSDPGRPFAPAPAARSLRGWISPFAAGVAVVALALGTVTVWFTVGTSGGDQARTGAEGPQAVQSAESTSSAQEVPPGGTATDETTAEESVTADATGPDATATPQVPAGYRLVVDSGGFSIAVPEGWERSLENDRVFYRTADRASLVQVFRVTEAGMTPGKAVRLASQGLRDGTEGYDEIRVGPVDGAVNEGQSAELVYEYDSEESGGRRRGVERVFRVSSGELWAVLVAAPAGEWPRQQKVLDTAIEHFQPNDTF</sequence>
<keyword evidence="2" id="KW-0472">Membrane</keyword>
<evidence type="ECO:0000256" key="2">
    <source>
        <dbReference type="SAM" id="Phobius"/>
    </source>
</evidence>
<keyword evidence="4" id="KW-1185">Reference proteome</keyword>
<feature type="compositionally biased region" description="Polar residues" evidence="1">
    <location>
        <begin position="118"/>
        <end position="129"/>
    </location>
</feature>
<organism evidence="3 4">
    <name type="scientific">Streptomyces flavidovirens</name>
    <dbReference type="NCBI Taxonomy" id="67298"/>
    <lineage>
        <taxon>Bacteria</taxon>
        <taxon>Bacillati</taxon>
        <taxon>Actinomycetota</taxon>
        <taxon>Actinomycetes</taxon>
        <taxon>Kitasatosporales</taxon>
        <taxon>Streptomycetaceae</taxon>
        <taxon>Streptomyces</taxon>
    </lineage>
</organism>
<feature type="region of interest" description="Disordered" evidence="1">
    <location>
        <begin position="106"/>
        <end position="161"/>
    </location>
</feature>
<comment type="caution">
    <text evidence="3">The sequence shown here is derived from an EMBL/GenBank/DDBJ whole genome shotgun (WGS) entry which is preliminary data.</text>
</comment>
<feature type="compositionally biased region" description="Pro residues" evidence="1">
    <location>
        <begin position="21"/>
        <end position="43"/>
    </location>
</feature>
<accession>A0ABW6RJJ8</accession>
<protein>
    <submittedName>
        <fullName evidence="3">Serine/arginine repetitive matrix protein 2</fullName>
    </submittedName>
</protein>
<gene>
    <name evidence="3" type="ORF">ACFYWW_23855</name>
</gene>
<evidence type="ECO:0000313" key="3">
    <source>
        <dbReference type="EMBL" id="MFF3341724.1"/>
    </source>
</evidence>
<feature type="transmembrane region" description="Helical" evidence="2">
    <location>
        <begin position="81"/>
        <end position="101"/>
    </location>
</feature>
<feature type="compositionally biased region" description="Low complexity" evidence="1">
    <location>
        <begin position="44"/>
        <end position="67"/>
    </location>
</feature>
<evidence type="ECO:0000313" key="4">
    <source>
        <dbReference type="Proteomes" id="UP001601976"/>
    </source>
</evidence>
<dbReference type="RefSeq" id="WP_387896698.1">
    <property type="nucleotide sequence ID" value="NZ_JBIAPK010000007.1"/>
</dbReference>